<evidence type="ECO:0000256" key="1">
    <source>
        <dbReference type="SAM" id="MobiDB-lite"/>
    </source>
</evidence>
<dbReference type="PANTHER" id="PTHR39201">
    <property type="entry name" value="EXPORTED PROTEIN-RELATED"/>
    <property type="match status" value="1"/>
</dbReference>
<name>A0AAW6D1J6_9FIRM</name>
<dbReference type="GO" id="GO:0010181">
    <property type="term" value="F:FMN binding"/>
    <property type="evidence" value="ECO:0007669"/>
    <property type="project" value="InterPro"/>
</dbReference>
<feature type="chain" id="PRO_5043890946" evidence="2">
    <location>
        <begin position="19"/>
        <end position="404"/>
    </location>
</feature>
<dbReference type="PANTHER" id="PTHR39201:SF1">
    <property type="entry name" value="FLAVODOXIN-LIKE DOMAIN-CONTAINING PROTEIN"/>
    <property type="match status" value="1"/>
</dbReference>
<feature type="domain" description="Flavodoxin-like" evidence="3">
    <location>
        <begin position="76"/>
        <end position="218"/>
    </location>
</feature>
<dbReference type="GO" id="GO:0009055">
    <property type="term" value="F:electron transfer activity"/>
    <property type="evidence" value="ECO:0007669"/>
    <property type="project" value="InterPro"/>
</dbReference>
<feature type="region of interest" description="Disordered" evidence="1">
    <location>
        <begin position="22"/>
        <end position="51"/>
    </location>
</feature>
<dbReference type="PROSITE" id="PS00201">
    <property type="entry name" value="FLAVODOXIN"/>
    <property type="match status" value="1"/>
</dbReference>
<evidence type="ECO:0000313" key="4">
    <source>
        <dbReference type="EMBL" id="MDB8004771.1"/>
    </source>
</evidence>
<dbReference type="GO" id="GO:0016651">
    <property type="term" value="F:oxidoreductase activity, acting on NAD(P)H"/>
    <property type="evidence" value="ECO:0007669"/>
    <property type="project" value="UniProtKB-ARBA"/>
</dbReference>
<dbReference type="Gene3D" id="3.40.50.360">
    <property type="match status" value="2"/>
</dbReference>
<evidence type="ECO:0000313" key="5">
    <source>
        <dbReference type="Proteomes" id="UP001210809"/>
    </source>
</evidence>
<dbReference type="SUPFAM" id="SSF52218">
    <property type="entry name" value="Flavoproteins"/>
    <property type="match status" value="2"/>
</dbReference>
<feature type="signal peptide" evidence="2">
    <location>
        <begin position="1"/>
        <end position="18"/>
    </location>
</feature>
<dbReference type="AlphaFoldDB" id="A0AAW6D1J6"/>
<dbReference type="NCBIfam" id="NF005389">
    <property type="entry name" value="PRK06934.1"/>
    <property type="match status" value="1"/>
</dbReference>
<feature type="domain" description="Flavodoxin-like" evidence="3">
    <location>
        <begin position="243"/>
        <end position="398"/>
    </location>
</feature>
<dbReference type="InterPro" id="IPR029039">
    <property type="entry name" value="Flavoprotein-like_sf"/>
</dbReference>
<reference evidence="4" key="1">
    <citation type="submission" date="2023-01" db="EMBL/GenBank/DDBJ databases">
        <title>Human gut microbiome strain richness.</title>
        <authorList>
            <person name="Chen-Liaw A."/>
        </authorList>
    </citation>
    <scope>NUCLEOTIDE SEQUENCE</scope>
    <source>
        <strain evidence="4">1001283st1_G1_1001283B150217_161031</strain>
    </source>
</reference>
<dbReference type="PROSITE" id="PS51257">
    <property type="entry name" value="PROKAR_LIPOPROTEIN"/>
    <property type="match status" value="1"/>
</dbReference>
<gene>
    <name evidence="4" type="ORF">PNE09_11970</name>
</gene>
<comment type="caution">
    <text evidence="4">The sequence shown here is derived from an EMBL/GenBank/DDBJ whole genome shotgun (WGS) entry which is preliminary data.</text>
</comment>
<dbReference type="Proteomes" id="UP001210809">
    <property type="component" value="Unassembled WGS sequence"/>
</dbReference>
<evidence type="ECO:0000256" key="2">
    <source>
        <dbReference type="SAM" id="SignalP"/>
    </source>
</evidence>
<accession>A0AAW6D1J6</accession>
<dbReference type="InterPro" id="IPR001226">
    <property type="entry name" value="Flavodoxin_CS"/>
</dbReference>
<evidence type="ECO:0000259" key="3">
    <source>
        <dbReference type="Pfam" id="PF12682"/>
    </source>
</evidence>
<proteinExistence type="predicted"/>
<dbReference type="InterPro" id="IPR008254">
    <property type="entry name" value="Flavodoxin/NO_synth"/>
</dbReference>
<keyword evidence="2" id="KW-0732">Signal</keyword>
<dbReference type="Pfam" id="PF12682">
    <property type="entry name" value="Flavodoxin_4"/>
    <property type="match status" value="2"/>
</dbReference>
<protein>
    <submittedName>
        <fullName evidence="4">Flavodoxin</fullName>
    </submittedName>
</protein>
<feature type="compositionally biased region" description="Low complexity" evidence="1">
    <location>
        <begin position="35"/>
        <end position="49"/>
    </location>
</feature>
<organism evidence="4 5">
    <name type="scientific">[Eubacterium] siraeum</name>
    <dbReference type="NCBI Taxonomy" id="39492"/>
    <lineage>
        <taxon>Bacteria</taxon>
        <taxon>Bacillati</taxon>
        <taxon>Bacillota</taxon>
        <taxon>Clostridia</taxon>
        <taxon>Eubacteriales</taxon>
        <taxon>Oscillospiraceae</taxon>
        <taxon>Oscillospiraceae incertae sedis</taxon>
    </lineage>
</organism>
<dbReference type="EMBL" id="JAQLXW010000021">
    <property type="protein sequence ID" value="MDB8004771.1"/>
    <property type="molecule type" value="Genomic_DNA"/>
</dbReference>
<sequence length="404" mass="44766">MKKIISLFMALAMVLSLAACSTNQSPGESTREESSSQTNESTPTPSNTNGKNLAVYFSMPDNVDDSTVVIDGETLGNTQYMAYVIQETVGADIFRIEPETPYPTDHDKLVDLAKEEQNDNARPKIKDMIENFDTYENIFVGYPNWWGDMPMILYSFFDEYDFSGKTIIPFNTHGGSSFSGTISTIKELEPNAEVLDGKSISRNDIQDAEQEIVDWVNSLDLKQAEEQPDSSAEAQQSTDEAGKTLVVYYSATGNTENVANYIAAATNGDLFKLEPTEPYSDADLNWTDDNSRVVREHDNPDERDIALVKSTVENWDEYDTIFIGYPIWWGIAAWPVNGFIEANDFTGKTVIPFCTSSSSGLGESGKLLAEMAGTGDWQEGQRFRSGASESDVVAWVESLEKITL</sequence>